<dbReference type="Pfam" id="PF02518">
    <property type="entry name" value="HATPase_c"/>
    <property type="match status" value="1"/>
</dbReference>
<keyword evidence="7 14" id="KW-0812">Transmembrane</keyword>
<sequence length="334" mass="38978">MIKTFLCERLSWILFILSLHVLFVFVAFLDPAIPIWPVLYMLLLSGVACMIFLIVRYHKESGFYRSLLEWEETLDLTQMIEPNSPFEKIVTESLIRQTENLKQMASEHLTALEQEKDDLLSWIHEVKTPLTTMHLMIDRIEDEKLKEEISYEWLRIHHLLDQQLHQRRIPFIENDLFIEETNVKEILVQEIKSLQSWCMQKGIGFDLELQVTQVLSDAKWLAFILRQILTNAVKYSSSSDILFKSYVRNGRIVLEIKDFGRGIAIQDLPRIFDKGFTSTTYHSDHVATGMGLYLARKAAQSLLIHIEVQSKLNVGTTFSLIFPKRNDFHHITGV</sequence>
<keyword evidence="5" id="KW-0597">Phosphoprotein</keyword>
<evidence type="ECO:0000256" key="6">
    <source>
        <dbReference type="ARBA" id="ARBA00022679"/>
    </source>
</evidence>
<comment type="catalytic activity">
    <reaction evidence="1">
        <text>ATP + protein L-histidine = ADP + protein N-phospho-L-histidine.</text>
        <dbReference type="EC" id="2.7.13.3"/>
    </reaction>
</comment>
<dbReference type="PANTHER" id="PTHR45453:SF2">
    <property type="entry name" value="HISTIDINE KINASE"/>
    <property type="match status" value="1"/>
</dbReference>
<evidence type="ECO:0000256" key="5">
    <source>
        <dbReference type="ARBA" id="ARBA00022553"/>
    </source>
</evidence>
<accession>A0ABT9V1M1</accession>
<organism evidence="16 17">
    <name type="scientific">Anoxybacillus andreesenii</name>
    <dbReference type="NCBI Taxonomy" id="1325932"/>
    <lineage>
        <taxon>Bacteria</taxon>
        <taxon>Bacillati</taxon>
        <taxon>Bacillota</taxon>
        <taxon>Bacilli</taxon>
        <taxon>Bacillales</taxon>
        <taxon>Anoxybacillaceae</taxon>
        <taxon>Anoxybacillus</taxon>
    </lineage>
</organism>
<keyword evidence="9 16" id="KW-0418">Kinase</keyword>
<keyword evidence="4" id="KW-1003">Cell membrane</keyword>
<evidence type="ECO:0000313" key="17">
    <source>
        <dbReference type="Proteomes" id="UP001231362"/>
    </source>
</evidence>
<evidence type="ECO:0000256" key="13">
    <source>
        <dbReference type="ARBA" id="ARBA00023136"/>
    </source>
</evidence>
<feature type="transmembrane region" description="Helical" evidence="14">
    <location>
        <begin position="35"/>
        <end position="55"/>
    </location>
</feature>
<evidence type="ECO:0000256" key="11">
    <source>
        <dbReference type="ARBA" id="ARBA00022989"/>
    </source>
</evidence>
<keyword evidence="8" id="KW-0547">Nucleotide-binding</keyword>
<evidence type="ECO:0000256" key="1">
    <source>
        <dbReference type="ARBA" id="ARBA00000085"/>
    </source>
</evidence>
<name>A0ABT9V1M1_9BACL</name>
<evidence type="ECO:0000259" key="15">
    <source>
        <dbReference type="PROSITE" id="PS50109"/>
    </source>
</evidence>
<dbReference type="GO" id="GO:0004673">
    <property type="term" value="F:protein histidine kinase activity"/>
    <property type="evidence" value="ECO:0007669"/>
    <property type="project" value="UniProtKB-EC"/>
</dbReference>
<proteinExistence type="predicted"/>
<dbReference type="InterPro" id="IPR005467">
    <property type="entry name" value="His_kinase_dom"/>
</dbReference>
<keyword evidence="10" id="KW-0067">ATP-binding</keyword>
<dbReference type="CDD" id="cd00082">
    <property type="entry name" value="HisKA"/>
    <property type="match status" value="1"/>
</dbReference>
<dbReference type="EC" id="2.7.13.3" evidence="3"/>
<dbReference type="Proteomes" id="UP001231362">
    <property type="component" value="Unassembled WGS sequence"/>
</dbReference>
<dbReference type="InterPro" id="IPR050351">
    <property type="entry name" value="BphY/WalK/GraS-like"/>
</dbReference>
<dbReference type="InterPro" id="IPR003594">
    <property type="entry name" value="HATPase_dom"/>
</dbReference>
<dbReference type="PROSITE" id="PS50109">
    <property type="entry name" value="HIS_KIN"/>
    <property type="match status" value="1"/>
</dbReference>
<evidence type="ECO:0000256" key="2">
    <source>
        <dbReference type="ARBA" id="ARBA00004651"/>
    </source>
</evidence>
<dbReference type="PRINTS" id="PR00344">
    <property type="entry name" value="BCTRLSENSOR"/>
</dbReference>
<evidence type="ECO:0000256" key="14">
    <source>
        <dbReference type="SAM" id="Phobius"/>
    </source>
</evidence>
<evidence type="ECO:0000256" key="4">
    <source>
        <dbReference type="ARBA" id="ARBA00022475"/>
    </source>
</evidence>
<dbReference type="SUPFAM" id="SSF55874">
    <property type="entry name" value="ATPase domain of HSP90 chaperone/DNA topoisomerase II/histidine kinase"/>
    <property type="match status" value="1"/>
</dbReference>
<dbReference type="InterPro" id="IPR036097">
    <property type="entry name" value="HisK_dim/P_sf"/>
</dbReference>
<dbReference type="InterPro" id="IPR003661">
    <property type="entry name" value="HisK_dim/P_dom"/>
</dbReference>
<dbReference type="Gene3D" id="3.30.565.10">
    <property type="entry name" value="Histidine kinase-like ATPase, C-terminal domain"/>
    <property type="match status" value="1"/>
</dbReference>
<keyword evidence="13 14" id="KW-0472">Membrane</keyword>
<evidence type="ECO:0000256" key="12">
    <source>
        <dbReference type="ARBA" id="ARBA00023012"/>
    </source>
</evidence>
<protein>
    <recommendedName>
        <fullName evidence="3">histidine kinase</fullName>
        <ecNumber evidence="3">2.7.13.3</ecNumber>
    </recommendedName>
</protein>
<dbReference type="InterPro" id="IPR004358">
    <property type="entry name" value="Sig_transdc_His_kin-like_C"/>
</dbReference>
<reference evidence="16 17" key="1">
    <citation type="submission" date="2023-07" db="EMBL/GenBank/DDBJ databases">
        <title>Genomic Encyclopedia of Type Strains, Phase IV (KMG-IV): sequencing the most valuable type-strain genomes for metagenomic binning, comparative biology and taxonomic classification.</title>
        <authorList>
            <person name="Goeker M."/>
        </authorList>
    </citation>
    <scope>NUCLEOTIDE SEQUENCE [LARGE SCALE GENOMIC DNA]</scope>
    <source>
        <strain evidence="16 17">DSM 23948</strain>
    </source>
</reference>
<evidence type="ECO:0000256" key="3">
    <source>
        <dbReference type="ARBA" id="ARBA00012438"/>
    </source>
</evidence>
<dbReference type="PANTHER" id="PTHR45453">
    <property type="entry name" value="PHOSPHATE REGULON SENSOR PROTEIN PHOR"/>
    <property type="match status" value="1"/>
</dbReference>
<comment type="subcellular location">
    <subcellularLocation>
        <location evidence="2">Cell membrane</location>
        <topology evidence="2">Multi-pass membrane protein</topology>
    </subcellularLocation>
</comment>
<dbReference type="InterPro" id="IPR036890">
    <property type="entry name" value="HATPase_C_sf"/>
</dbReference>
<evidence type="ECO:0000256" key="9">
    <source>
        <dbReference type="ARBA" id="ARBA00022777"/>
    </source>
</evidence>
<dbReference type="RefSeq" id="WP_307149441.1">
    <property type="nucleotide sequence ID" value="NZ_JAUSTU010000004.1"/>
</dbReference>
<comment type="caution">
    <text evidence="16">The sequence shown here is derived from an EMBL/GenBank/DDBJ whole genome shotgun (WGS) entry which is preliminary data.</text>
</comment>
<gene>
    <name evidence="16" type="ORF">J2S07_001161</name>
</gene>
<dbReference type="EMBL" id="JAUSTU010000004">
    <property type="protein sequence ID" value="MDQ0154857.1"/>
    <property type="molecule type" value="Genomic_DNA"/>
</dbReference>
<keyword evidence="11 14" id="KW-1133">Transmembrane helix</keyword>
<evidence type="ECO:0000256" key="10">
    <source>
        <dbReference type="ARBA" id="ARBA00022840"/>
    </source>
</evidence>
<keyword evidence="17" id="KW-1185">Reference proteome</keyword>
<feature type="transmembrane region" description="Helical" evidence="14">
    <location>
        <begin position="12"/>
        <end position="29"/>
    </location>
</feature>
<keyword evidence="12" id="KW-0902">Two-component regulatory system</keyword>
<feature type="domain" description="Histidine kinase" evidence="15">
    <location>
        <begin position="121"/>
        <end position="326"/>
    </location>
</feature>
<evidence type="ECO:0000256" key="8">
    <source>
        <dbReference type="ARBA" id="ARBA00022741"/>
    </source>
</evidence>
<evidence type="ECO:0000313" key="16">
    <source>
        <dbReference type="EMBL" id="MDQ0154857.1"/>
    </source>
</evidence>
<dbReference type="SMART" id="SM00387">
    <property type="entry name" value="HATPase_c"/>
    <property type="match status" value="1"/>
</dbReference>
<keyword evidence="6 16" id="KW-0808">Transferase</keyword>
<dbReference type="SUPFAM" id="SSF47384">
    <property type="entry name" value="Homodimeric domain of signal transducing histidine kinase"/>
    <property type="match status" value="1"/>
</dbReference>
<evidence type="ECO:0000256" key="7">
    <source>
        <dbReference type="ARBA" id="ARBA00022692"/>
    </source>
</evidence>